<dbReference type="PANTHER" id="PTHR30466:SF11">
    <property type="entry name" value="FLAVIN-DEPENDENT MONOOXYGENASE, REDUCTASE SUBUNIT HSAB"/>
    <property type="match status" value="1"/>
</dbReference>
<dbReference type="InterPro" id="IPR050268">
    <property type="entry name" value="NADH-dep_flavin_reductase"/>
</dbReference>
<dbReference type="RefSeq" id="WP_169119371.1">
    <property type="nucleotide sequence ID" value="NZ_WTVG02000038.1"/>
</dbReference>
<evidence type="ECO:0000259" key="3">
    <source>
        <dbReference type="SMART" id="SM00903"/>
    </source>
</evidence>
<keyword evidence="5" id="KW-1185">Reference proteome</keyword>
<dbReference type="EMBL" id="WTVG01000051">
    <property type="protein sequence ID" value="NMG26033.1"/>
    <property type="molecule type" value="Genomic_DNA"/>
</dbReference>
<evidence type="ECO:0000256" key="1">
    <source>
        <dbReference type="ARBA" id="ARBA00008898"/>
    </source>
</evidence>
<dbReference type="SUPFAM" id="SSF50475">
    <property type="entry name" value="FMN-binding split barrel"/>
    <property type="match status" value="1"/>
</dbReference>
<dbReference type="Pfam" id="PF01613">
    <property type="entry name" value="Flavin_Reduct"/>
    <property type="match status" value="1"/>
</dbReference>
<organism evidence="4 5">
    <name type="scientific">Aromatoleum anaerobium</name>
    <dbReference type="NCBI Taxonomy" id="182180"/>
    <lineage>
        <taxon>Bacteria</taxon>
        <taxon>Pseudomonadati</taxon>
        <taxon>Pseudomonadota</taxon>
        <taxon>Betaproteobacteria</taxon>
        <taxon>Rhodocyclales</taxon>
        <taxon>Rhodocyclaceae</taxon>
        <taxon>Aromatoleum</taxon>
    </lineage>
</organism>
<sequence>MSQPPVTHQEFTRAFRDTLGMFATGIAVVTTRAPNGEAIGLTVNSFNSVSLDPPLIVWSLARHLQSLAVFEACEYYAVNVLSEDQQHLSQLFATRSDEKFAGLDIDEGLYGVPLLRGCCARFECRNTVRHEGGDHLLFLSEVVRFDREDHPPLIFHSGAYRRLAQND</sequence>
<reference evidence="4" key="1">
    <citation type="submission" date="2019-12" db="EMBL/GenBank/DDBJ databases">
        <title>Comparative genomics gives insights into the taxonomy of the Azoarcus-Aromatoleum group and reveals separate origins of nif in the plant-associated Azoarcus and non-plant-associated Aromatoleum sub-groups.</title>
        <authorList>
            <person name="Lafos M."/>
            <person name="Maluk M."/>
            <person name="Batista M."/>
            <person name="Junghare M."/>
            <person name="Carmona M."/>
            <person name="Faoro H."/>
            <person name="Cruz L.M."/>
            <person name="Battistoni F."/>
            <person name="De Souza E."/>
            <person name="Pedrosa F."/>
            <person name="Chen W.-M."/>
            <person name="Poole P.S."/>
            <person name="Dixon R.A."/>
            <person name="James E.K."/>
        </authorList>
    </citation>
    <scope>NUCLEOTIDE SEQUENCE</scope>
    <source>
        <strain evidence="4">LuFRes1</strain>
    </source>
</reference>
<comment type="caution">
    <text evidence="4">The sequence shown here is derived from an EMBL/GenBank/DDBJ whole genome shotgun (WGS) entry which is preliminary data.</text>
</comment>
<dbReference type="InterPro" id="IPR012349">
    <property type="entry name" value="Split_barrel_FMN-bd"/>
</dbReference>
<evidence type="ECO:0000313" key="5">
    <source>
        <dbReference type="Proteomes" id="UP000615989"/>
    </source>
</evidence>
<comment type="similarity">
    <text evidence="1">Belongs to the non-flavoprotein flavin reductase family.</text>
</comment>
<dbReference type="PANTHER" id="PTHR30466">
    <property type="entry name" value="FLAVIN REDUCTASE"/>
    <property type="match status" value="1"/>
</dbReference>
<accession>A0ABX1PQ92</accession>
<evidence type="ECO:0000313" key="4">
    <source>
        <dbReference type="EMBL" id="NMG26033.1"/>
    </source>
</evidence>
<dbReference type="InterPro" id="IPR002563">
    <property type="entry name" value="Flavin_Rdtase-like_dom"/>
</dbReference>
<name>A0ABX1PQ92_9RHOO</name>
<feature type="domain" description="Flavin reductase like" evidence="3">
    <location>
        <begin position="19"/>
        <end position="162"/>
    </location>
</feature>
<evidence type="ECO:0000256" key="2">
    <source>
        <dbReference type="ARBA" id="ARBA00023002"/>
    </source>
</evidence>
<proteinExistence type="inferred from homology"/>
<dbReference type="Gene3D" id="2.30.110.10">
    <property type="entry name" value="Electron Transport, Fmn-binding Protein, Chain A"/>
    <property type="match status" value="1"/>
</dbReference>
<protein>
    <submittedName>
        <fullName evidence="4">Flavin reductase</fullName>
    </submittedName>
</protein>
<gene>
    <name evidence="4" type="ORF">GO606_15180</name>
</gene>
<keyword evidence="2" id="KW-0560">Oxidoreductase</keyword>
<dbReference type="Proteomes" id="UP000615989">
    <property type="component" value="Unassembled WGS sequence"/>
</dbReference>
<dbReference type="SMART" id="SM00903">
    <property type="entry name" value="Flavin_Reduct"/>
    <property type="match status" value="1"/>
</dbReference>